<dbReference type="OMA" id="VWFGQKM"/>
<dbReference type="EMBL" id="UYWW01000285">
    <property type="protein sequence ID" value="VDM07997.1"/>
    <property type="molecule type" value="Genomic_DNA"/>
</dbReference>
<organism evidence="2 3">
    <name type="scientific">Wuchereria bancrofti</name>
    <dbReference type="NCBI Taxonomy" id="6293"/>
    <lineage>
        <taxon>Eukaryota</taxon>
        <taxon>Metazoa</taxon>
        <taxon>Ecdysozoa</taxon>
        <taxon>Nematoda</taxon>
        <taxon>Chromadorea</taxon>
        <taxon>Rhabditida</taxon>
        <taxon>Spirurina</taxon>
        <taxon>Spiruromorpha</taxon>
        <taxon>Filarioidea</taxon>
        <taxon>Onchocercidae</taxon>
        <taxon>Wuchereria</taxon>
    </lineage>
</organism>
<dbReference type="AlphaFoldDB" id="A0A3P7DTV4"/>
<protein>
    <recommendedName>
        <fullName evidence="1">Integrase zinc-binding domain-containing protein</fullName>
    </recommendedName>
</protein>
<feature type="domain" description="Integrase zinc-binding" evidence="1">
    <location>
        <begin position="125"/>
        <end position="179"/>
    </location>
</feature>
<evidence type="ECO:0000259" key="1">
    <source>
        <dbReference type="Pfam" id="PF17921"/>
    </source>
</evidence>
<sequence length="461" mass="53431">MKRSEILRKADLYNSKLYGRGEIPLVYRMSSKFEKETEDLEVALITDSNSDEKKCTYGGFTTEAYEELVRYHRNKEIPKRLQGHLKHRIDCFKRKAKRFQLIEGTDQLIYIGFKPDHSTVGQFVVKKNEVEKILTQAHLESNHGGLNATRKMVSTKFYWNSITSDVEQFIKQCPRCRITRMRYVASNNVPWRKGGRYGDIYTGNWEGSEDDYALSDRFCNRTWKFTRSLNGGEYTYSPDNGLGVVPQPWKRDRPANDVIIADEMTNEDIDIENDTDELGTTEGRIDTQMLLPQYFRVRPTQPLSFNRSHLAEWMEREQALDYDECYGNPEEAYYEDDFVVGEGMANIAPPTTGDERLVSEDNLDGGIDRPSSTKATAYKEKLVENASVKRRYVEDGREYIIETDRKYFMVEAEQLLQLFKRCAGCGEKLKQVTLYAESPMPTVAYQCNKCGQTVWFGQKMD</sequence>
<keyword evidence="3" id="KW-1185">Reference proteome</keyword>
<dbReference type="InterPro" id="IPR041588">
    <property type="entry name" value="Integrase_H2C2"/>
</dbReference>
<dbReference type="InParanoid" id="A0A3P7DTV4"/>
<dbReference type="OrthoDB" id="5788485at2759"/>
<dbReference type="Pfam" id="PF17921">
    <property type="entry name" value="Integrase_H2C2"/>
    <property type="match status" value="1"/>
</dbReference>
<proteinExistence type="predicted"/>
<reference evidence="2 3" key="1">
    <citation type="submission" date="2018-11" db="EMBL/GenBank/DDBJ databases">
        <authorList>
            <consortium name="Pathogen Informatics"/>
        </authorList>
    </citation>
    <scope>NUCLEOTIDE SEQUENCE [LARGE SCALE GENOMIC DNA]</scope>
</reference>
<gene>
    <name evidence="2" type="ORF">WBA_LOCUS1383</name>
</gene>
<accession>A0A3P7DTV4</accession>
<name>A0A3P7DTV4_WUCBA</name>
<evidence type="ECO:0000313" key="2">
    <source>
        <dbReference type="EMBL" id="VDM07997.1"/>
    </source>
</evidence>
<dbReference type="Gene3D" id="1.10.340.70">
    <property type="match status" value="1"/>
</dbReference>
<dbReference type="Proteomes" id="UP000270924">
    <property type="component" value="Unassembled WGS sequence"/>
</dbReference>
<evidence type="ECO:0000313" key="3">
    <source>
        <dbReference type="Proteomes" id="UP000270924"/>
    </source>
</evidence>